<evidence type="ECO:0000256" key="1">
    <source>
        <dbReference type="SAM" id="MobiDB-lite"/>
    </source>
</evidence>
<evidence type="ECO:0000313" key="5">
    <source>
        <dbReference type="Proteomes" id="UP001500457"/>
    </source>
</evidence>
<organism evidence="4 5">
    <name type="scientific">Actinomycetospora straminea</name>
    <dbReference type="NCBI Taxonomy" id="663607"/>
    <lineage>
        <taxon>Bacteria</taxon>
        <taxon>Bacillati</taxon>
        <taxon>Actinomycetota</taxon>
        <taxon>Actinomycetes</taxon>
        <taxon>Pseudonocardiales</taxon>
        <taxon>Pseudonocardiaceae</taxon>
        <taxon>Actinomycetospora</taxon>
    </lineage>
</organism>
<keyword evidence="2" id="KW-0812">Transmembrane</keyword>
<comment type="caution">
    <text evidence="4">The sequence shown here is derived from an EMBL/GenBank/DDBJ whole genome shotgun (WGS) entry which is preliminary data.</text>
</comment>
<keyword evidence="2" id="KW-1133">Transmembrane helix</keyword>
<name>A0ABP9F1H3_9PSEU</name>
<feature type="region of interest" description="Disordered" evidence="1">
    <location>
        <begin position="188"/>
        <end position="218"/>
    </location>
</feature>
<keyword evidence="5" id="KW-1185">Reference proteome</keyword>
<dbReference type="EMBL" id="BAABHQ010000013">
    <property type="protein sequence ID" value="GAA4885966.1"/>
    <property type="molecule type" value="Genomic_DNA"/>
</dbReference>
<dbReference type="Pfam" id="PF13399">
    <property type="entry name" value="LytR_C"/>
    <property type="match status" value="1"/>
</dbReference>
<sequence length="218" mass="22214">MVGTVRAGTSRVREVYRRRNLVPATVLVVVLAVASIVTWTVVFTNSTAGSVTTCNTSPVPGAGAPQATDALDDQAAAAPGDVRVKVLNGAGTRGQAQLAAAELGELGIAEAAPPDNDPLYPAQDLSCVGQIRYGPEGASAARTLSLVVPCAELVADRREGSEVDLALGDDFRDIAPPQPVTEALRALSRQTATDGSGAPAPVPDDATLSALRSVDCST</sequence>
<feature type="domain" description="LytR/CpsA/Psr regulator C-terminal" evidence="3">
    <location>
        <begin position="81"/>
        <end position="171"/>
    </location>
</feature>
<keyword evidence="2" id="KW-0472">Membrane</keyword>
<reference evidence="5" key="1">
    <citation type="journal article" date="2019" name="Int. J. Syst. Evol. Microbiol.">
        <title>The Global Catalogue of Microorganisms (GCM) 10K type strain sequencing project: providing services to taxonomists for standard genome sequencing and annotation.</title>
        <authorList>
            <consortium name="The Broad Institute Genomics Platform"/>
            <consortium name="The Broad Institute Genome Sequencing Center for Infectious Disease"/>
            <person name="Wu L."/>
            <person name="Ma J."/>
        </authorList>
    </citation>
    <scope>NUCLEOTIDE SEQUENCE [LARGE SCALE GENOMIC DNA]</scope>
    <source>
        <strain evidence="5">JCM 17983</strain>
    </source>
</reference>
<dbReference type="InterPro" id="IPR027381">
    <property type="entry name" value="LytR/CpsA/Psr_C"/>
</dbReference>
<accession>A0ABP9F1H3</accession>
<evidence type="ECO:0000256" key="2">
    <source>
        <dbReference type="SAM" id="Phobius"/>
    </source>
</evidence>
<protein>
    <submittedName>
        <fullName evidence="4">Envelope integrity protein Cei</fullName>
    </submittedName>
</protein>
<evidence type="ECO:0000313" key="4">
    <source>
        <dbReference type="EMBL" id="GAA4885966.1"/>
    </source>
</evidence>
<dbReference type="NCBIfam" id="NF035953">
    <property type="entry name" value="integrity_Cei"/>
    <property type="match status" value="1"/>
</dbReference>
<dbReference type="Proteomes" id="UP001500457">
    <property type="component" value="Unassembled WGS sequence"/>
</dbReference>
<feature type="transmembrane region" description="Helical" evidence="2">
    <location>
        <begin position="21"/>
        <end position="42"/>
    </location>
</feature>
<evidence type="ECO:0000259" key="3">
    <source>
        <dbReference type="Pfam" id="PF13399"/>
    </source>
</evidence>
<gene>
    <name evidence="4" type="primary">cei</name>
    <name evidence="4" type="ORF">GCM10023203_43090</name>
</gene>
<proteinExistence type="predicted"/>